<proteinExistence type="predicted"/>
<feature type="signal peptide" evidence="1">
    <location>
        <begin position="1"/>
        <end position="21"/>
    </location>
</feature>
<dbReference type="Gene3D" id="3.30.450.150">
    <property type="entry name" value="Haem-degrading domain"/>
    <property type="match status" value="1"/>
</dbReference>
<dbReference type="Proteomes" id="UP000745764">
    <property type="component" value="Unassembled WGS sequence"/>
</dbReference>
<sequence length="178" mass="18128">MLPSLSAIALSLLSLSSYSYATSTCNMSGNLTSTNGIGSTPVQRHYISSDQASAIVAAAAKSAATIVPQNIAVVDPSGLLVAFLRMDNAYPGSIDISIKKARTSVLFNGIPSAALYNQSQPGAALYGIEETNGGLVIFGGGLPLVKDNYLIGAIGVSGGTVAQDEEVAQAGVSWLMNS</sequence>
<accession>A0A9N8KJZ8</accession>
<evidence type="ECO:0008006" key="4">
    <source>
        <dbReference type="Google" id="ProtNLM"/>
    </source>
</evidence>
<dbReference type="SUPFAM" id="SSF143744">
    <property type="entry name" value="GlcG-like"/>
    <property type="match status" value="1"/>
</dbReference>
<organism evidence="2 3">
    <name type="scientific">Aureobasidium uvarum</name>
    <dbReference type="NCBI Taxonomy" id="2773716"/>
    <lineage>
        <taxon>Eukaryota</taxon>
        <taxon>Fungi</taxon>
        <taxon>Dikarya</taxon>
        <taxon>Ascomycota</taxon>
        <taxon>Pezizomycotina</taxon>
        <taxon>Dothideomycetes</taxon>
        <taxon>Dothideomycetidae</taxon>
        <taxon>Dothideales</taxon>
        <taxon>Saccotheciaceae</taxon>
        <taxon>Aureobasidium</taxon>
    </lineage>
</organism>
<dbReference type="InterPro" id="IPR005624">
    <property type="entry name" value="PduO/GlcC-like"/>
</dbReference>
<dbReference type="AlphaFoldDB" id="A0A9N8KJZ8"/>
<reference evidence="2" key="1">
    <citation type="submission" date="2020-06" db="EMBL/GenBank/DDBJ databases">
        <authorList>
            <person name="Onetto C."/>
        </authorList>
    </citation>
    <scope>NUCLEOTIDE SEQUENCE</scope>
</reference>
<protein>
    <recommendedName>
        <fullName evidence="4">DUF336-domain-containing protein</fullName>
    </recommendedName>
</protein>
<keyword evidence="1" id="KW-0732">Signal</keyword>
<evidence type="ECO:0000313" key="2">
    <source>
        <dbReference type="EMBL" id="CAD0111170.1"/>
    </source>
</evidence>
<feature type="chain" id="PRO_5040379979" description="DUF336-domain-containing protein" evidence="1">
    <location>
        <begin position="22"/>
        <end position="178"/>
    </location>
</feature>
<dbReference type="InterPro" id="IPR038084">
    <property type="entry name" value="PduO/GlcC-like_sf"/>
</dbReference>
<evidence type="ECO:0000313" key="3">
    <source>
        <dbReference type="Proteomes" id="UP000745764"/>
    </source>
</evidence>
<dbReference type="PANTHER" id="PTHR34309:SF1">
    <property type="entry name" value="PROTEIN GLCG"/>
    <property type="match status" value="1"/>
</dbReference>
<dbReference type="PANTHER" id="PTHR34309">
    <property type="entry name" value="SLR1406 PROTEIN"/>
    <property type="match status" value="1"/>
</dbReference>
<dbReference type="InterPro" id="IPR052517">
    <property type="entry name" value="GlcG_carb_metab_protein"/>
</dbReference>
<feature type="non-terminal residue" evidence="2">
    <location>
        <position position="1"/>
    </location>
</feature>
<dbReference type="Pfam" id="PF03928">
    <property type="entry name" value="HbpS-like"/>
    <property type="match status" value="1"/>
</dbReference>
<comment type="caution">
    <text evidence="2">The sequence shown here is derived from an EMBL/GenBank/DDBJ whole genome shotgun (WGS) entry which is preliminary data.</text>
</comment>
<keyword evidence="3" id="KW-1185">Reference proteome</keyword>
<dbReference type="EMBL" id="CAINUL010000008">
    <property type="protein sequence ID" value="CAD0111170.1"/>
    <property type="molecule type" value="Genomic_DNA"/>
</dbReference>
<evidence type="ECO:0000256" key="1">
    <source>
        <dbReference type="SAM" id="SignalP"/>
    </source>
</evidence>
<gene>
    <name evidence="2" type="ORF">AWRI4620_LOCUS5425</name>
</gene>
<dbReference type="OrthoDB" id="5075159at2759"/>
<name>A0A9N8KJZ8_9PEZI</name>